<keyword evidence="7" id="KW-1185">Reference proteome</keyword>
<dbReference type="SUPFAM" id="SSF46894">
    <property type="entry name" value="C-terminal effector domain of the bipartite response regulators"/>
    <property type="match status" value="1"/>
</dbReference>
<comment type="caution">
    <text evidence="6">The sequence shown here is derived from an EMBL/GenBank/DDBJ whole genome shotgun (WGS) entry which is preliminary data.</text>
</comment>
<proteinExistence type="predicted"/>
<feature type="modified residue" description="4-aspartylphosphate" evidence="2">
    <location>
        <position position="52"/>
    </location>
</feature>
<dbReference type="SUPFAM" id="SSF52172">
    <property type="entry name" value="CheY-like"/>
    <property type="match status" value="2"/>
</dbReference>
<evidence type="ECO:0000313" key="6">
    <source>
        <dbReference type="EMBL" id="KAA8681649.1"/>
    </source>
</evidence>
<keyword evidence="2" id="KW-0597">Phosphoprotein</keyword>
<feature type="domain" description="EAL" evidence="5">
    <location>
        <begin position="136"/>
        <end position="388"/>
    </location>
</feature>
<dbReference type="Gene3D" id="1.10.10.10">
    <property type="entry name" value="Winged helix-like DNA-binding domain superfamily/Winged helix DNA-binding domain"/>
    <property type="match status" value="1"/>
</dbReference>
<dbReference type="InterPro" id="IPR011006">
    <property type="entry name" value="CheY-like_superfamily"/>
</dbReference>
<dbReference type="Gene3D" id="3.40.50.2300">
    <property type="match status" value="2"/>
</dbReference>
<dbReference type="Pfam" id="PF00563">
    <property type="entry name" value="EAL"/>
    <property type="match status" value="1"/>
</dbReference>
<dbReference type="GO" id="GO:0006355">
    <property type="term" value="P:regulation of DNA-templated transcription"/>
    <property type="evidence" value="ECO:0007669"/>
    <property type="project" value="InterPro"/>
</dbReference>
<name>A0A5M9P991_9VIBR</name>
<dbReference type="Gene3D" id="3.20.20.450">
    <property type="entry name" value="EAL domain"/>
    <property type="match status" value="1"/>
</dbReference>
<evidence type="ECO:0000256" key="2">
    <source>
        <dbReference type="PROSITE-ProRule" id="PRU00169"/>
    </source>
</evidence>
<dbReference type="GO" id="GO:0003677">
    <property type="term" value="F:DNA binding"/>
    <property type="evidence" value="ECO:0007669"/>
    <property type="project" value="UniProtKB-KW"/>
</dbReference>
<dbReference type="InterPro" id="IPR036388">
    <property type="entry name" value="WH-like_DNA-bd_sf"/>
</dbReference>
<dbReference type="Proteomes" id="UP000322521">
    <property type="component" value="Unassembled WGS sequence"/>
</dbReference>
<dbReference type="AlphaFoldDB" id="A0A5M9P991"/>
<dbReference type="PROSITE" id="PS50110">
    <property type="entry name" value="RESPONSE_REGULATORY"/>
    <property type="match status" value="2"/>
</dbReference>
<protein>
    <submittedName>
        <fullName evidence="6">EAL domain-containing protein</fullName>
    </submittedName>
</protein>
<dbReference type="GO" id="GO:0000160">
    <property type="term" value="P:phosphorelay signal transduction system"/>
    <property type="evidence" value="ECO:0007669"/>
    <property type="project" value="InterPro"/>
</dbReference>
<keyword evidence="1" id="KW-0238">DNA-binding</keyword>
<dbReference type="SMART" id="SM00421">
    <property type="entry name" value="HTH_LUXR"/>
    <property type="match status" value="1"/>
</dbReference>
<feature type="domain" description="Response regulatory" evidence="4">
    <location>
        <begin position="2"/>
        <end position="122"/>
    </location>
</feature>
<organism evidence="6 7">
    <name type="scientific">Vibrio gigantis</name>
    <dbReference type="NCBI Taxonomy" id="296199"/>
    <lineage>
        <taxon>Bacteria</taxon>
        <taxon>Pseudomonadati</taxon>
        <taxon>Pseudomonadota</taxon>
        <taxon>Gammaproteobacteria</taxon>
        <taxon>Vibrionales</taxon>
        <taxon>Vibrionaceae</taxon>
        <taxon>Vibrio</taxon>
    </lineage>
</organism>
<feature type="modified residue" description="4-aspartylphosphate" evidence="2">
    <location>
        <position position="448"/>
    </location>
</feature>
<dbReference type="SUPFAM" id="SSF141868">
    <property type="entry name" value="EAL domain-like"/>
    <property type="match status" value="1"/>
</dbReference>
<dbReference type="SMART" id="SM00448">
    <property type="entry name" value="REC"/>
    <property type="match status" value="2"/>
</dbReference>
<dbReference type="SMART" id="SM00052">
    <property type="entry name" value="EAL"/>
    <property type="match status" value="1"/>
</dbReference>
<dbReference type="PROSITE" id="PS00622">
    <property type="entry name" value="HTH_LUXR_1"/>
    <property type="match status" value="1"/>
</dbReference>
<evidence type="ECO:0000259" key="5">
    <source>
        <dbReference type="PROSITE" id="PS50883"/>
    </source>
</evidence>
<dbReference type="InterPro" id="IPR001633">
    <property type="entry name" value="EAL_dom"/>
</dbReference>
<feature type="domain" description="HTH luxR-type" evidence="3">
    <location>
        <begin position="525"/>
        <end position="590"/>
    </location>
</feature>
<sequence length="591" mass="66714">MKILIIEDDRIQAISLKLLLNDLGIAQITIAHTSQSALDFCTNEKYSHIFCDIQLPDSDGILLLREISKYQRSATITILSSSETSVIKLTYLACKTLRFKSVHSLKKPFTHDCISKIVSSSTPQTTQHLEHNKPHFTFTESEVVSAIENDEIFYYYQPQVDFQSDKIVGVEALVRWDHPELGVLTPNHFLSYITKSEHYNLLFCTVLNKSIRAIQSLNLTMPIKLSINFTQRDLECSDICNEIIEACEREGFNYNNLVLELTESHIYSSDANSLINLARLKLLGVKLAIDDFGTGYSSLEKITQIPFDILKIDRSFVRNVIQDYQNASIVKLCIGTAKALHLNVVVEGIEDADTWQYIKNMGADECQGYFTGRPMSIHDLQQSLVEQKTATEIKKLNVLVIDDQPIIGVALKNALLEQQSVENAHCVTTPQLALDYMRDNVYNLLIVDVNLTDESGFHLVEKIRQTEFIGRVIFISGEDNPLYDSLCQGLGATYITKSLELNEMIEKIIYYGGQDTDETPLINTTPTPLDSLSVREREVLRQLLDGVGNKAIANHLNISQKTVSTYKSRLLQKLNAKSLINLSKYSKSLQT</sequence>
<dbReference type="PROSITE" id="PS50883">
    <property type="entry name" value="EAL"/>
    <property type="match status" value="1"/>
</dbReference>
<dbReference type="Pfam" id="PF00196">
    <property type="entry name" value="GerE"/>
    <property type="match status" value="1"/>
</dbReference>
<dbReference type="PROSITE" id="PS50043">
    <property type="entry name" value="HTH_LUXR_2"/>
    <property type="match status" value="1"/>
</dbReference>
<dbReference type="InterPro" id="IPR035919">
    <property type="entry name" value="EAL_sf"/>
</dbReference>
<feature type="domain" description="Response regulatory" evidence="4">
    <location>
        <begin position="397"/>
        <end position="512"/>
    </location>
</feature>
<dbReference type="InterPro" id="IPR050706">
    <property type="entry name" value="Cyclic-di-GMP_PDE-like"/>
</dbReference>
<dbReference type="CDD" id="cd00156">
    <property type="entry name" value="REC"/>
    <property type="match status" value="2"/>
</dbReference>
<dbReference type="PANTHER" id="PTHR33121:SF70">
    <property type="entry name" value="SIGNALING PROTEIN YKOW"/>
    <property type="match status" value="1"/>
</dbReference>
<evidence type="ECO:0000313" key="7">
    <source>
        <dbReference type="Proteomes" id="UP000322521"/>
    </source>
</evidence>
<dbReference type="RefSeq" id="WP_086714325.1">
    <property type="nucleotide sequence ID" value="NZ_AP025493.1"/>
</dbReference>
<dbReference type="GO" id="GO:0071111">
    <property type="term" value="F:cyclic-guanylate-specific phosphodiesterase activity"/>
    <property type="evidence" value="ECO:0007669"/>
    <property type="project" value="InterPro"/>
</dbReference>
<dbReference type="PRINTS" id="PR00038">
    <property type="entry name" value="HTHLUXR"/>
</dbReference>
<dbReference type="InterPro" id="IPR000792">
    <property type="entry name" value="Tscrpt_reg_LuxR_C"/>
</dbReference>
<dbReference type="OrthoDB" id="9812358at2"/>
<evidence type="ECO:0000259" key="3">
    <source>
        <dbReference type="PROSITE" id="PS50043"/>
    </source>
</evidence>
<dbReference type="EMBL" id="VXJS01000001">
    <property type="protein sequence ID" value="KAA8681649.1"/>
    <property type="molecule type" value="Genomic_DNA"/>
</dbReference>
<dbReference type="CDD" id="cd06170">
    <property type="entry name" value="LuxR_C_like"/>
    <property type="match status" value="1"/>
</dbReference>
<dbReference type="PANTHER" id="PTHR33121">
    <property type="entry name" value="CYCLIC DI-GMP PHOSPHODIESTERASE PDEF"/>
    <property type="match status" value="1"/>
</dbReference>
<reference evidence="6 7" key="1">
    <citation type="submission" date="2019-09" db="EMBL/GenBank/DDBJ databases">
        <title>Draft genome sequence of various Type strains from the CCUG.</title>
        <authorList>
            <person name="Pineiro-Iglesias B."/>
            <person name="Tunovic T."/>
            <person name="Unosson C."/>
            <person name="Inganas E."/>
            <person name="Ohlen M."/>
            <person name="Cardew S."/>
            <person name="Jensie-Markopoulos S."/>
            <person name="Salva-Serra F."/>
            <person name="Jaen-Luchoro D."/>
            <person name="Karlsson R."/>
            <person name="Svensson-Stadler L."/>
            <person name="Chun J."/>
            <person name="Moore E."/>
        </authorList>
    </citation>
    <scope>NUCLEOTIDE SEQUENCE [LARGE SCALE GENOMIC DNA]</scope>
    <source>
        <strain evidence="6 7">CCUG 56969T</strain>
    </source>
</reference>
<accession>A0A5M9P991</accession>
<dbReference type="InterPro" id="IPR016032">
    <property type="entry name" value="Sig_transdc_resp-reg_C-effctor"/>
</dbReference>
<dbReference type="Pfam" id="PF00072">
    <property type="entry name" value="Response_reg"/>
    <property type="match status" value="2"/>
</dbReference>
<gene>
    <name evidence="6" type="ORF">F4W18_03580</name>
</gene>
<evidence type="ECO:0000256" key="1">
    <source>
        <dbReference type="ARBA" id="ARBA00023125"/>
    </source>
</evidence>
<dbReference type="CDD" id="cd01948">
    <property type="entry name" value="EAL"/>
    <property type="match status" value="1"/>
</dbReference>
<dbReference type="InterPro" id="IPR001789">
    <property type="entry name" value="Sig_transdc_resp-reg_receiver"/>
</dbReference>
<evidence type="ECO:0000259" key="4">
    <source>
        <dbReference type="PROSITE" id="PS50110"/>
    </source>
</evidence>